<dbReference type="CDD" id="cd14825">
    <property type="entry name" value="TRAPPC2_sedlin"/>
    <property type="match status" value="1"/>
</dbReference>
<reference evidence="1 2" key="1">
    <citation type="journal article" date="2018" name="Mol. Plant">
        <title>The genome of Artemisia annua provides insight into the evolution of Asteraceae family and artemisinin biosynthesis.</title>
        <authorList>
            <person name="Shen Q."/>
            <person name="Zhang L."/>
            <person name="Liao Z."/>
            <person name="Wang S."/>
            <person name="Yan T."/>
            <person name="Shi P."/>
            <person name="Liu M."/>
            <person name="Fu X."/>
            <person name="Pan Q."/>
            <person name="Wang Y."/>
            <person name="Lv Z."/>
            <person name="Lu X."/>
            <person name="Zhang F."/>
            <person name="Jiang W."/>
            <person name="Ma Y."/>
            <person name="Chen M."/>
            <person name="Hao X."/>
            <person name="Li L."/>
            <person name="Tang Y."/>
            <person name="Lv G."/>
            <person name="Zhou Y."/>
            <person name="Sun X."/>
            <person name="Brodelius P.E."/>
            <person name="Rose J.K.C."/>
            <person name="Tang K."/>
        </authorList>
    </citation>
    <scope>NUCLEOTIDE SEQUENCE [LARGE SCALE GENOMIC DNA]</scope>
    <source>
        <strain evidence="2">cv. Huhao1</strain>
        <tissue evidence="1">Leaf</tissue>
    </source>
</reference>
<accession>A0A2U1MRN5</accession>
<comment type="caution">
    <text evidence="1">The sequence shown here is derived from an EMBL/GenBank/DDBJ whole genome shotgun (WGS) entry which is preliminary data.</text>
</comment>
<dbReference type="EMBL" id="PKPP01004526">
    <property type="protein sequence ID" value="PWA63931.1"/>
    <property type="molecule type" value="Genomic_DNA"/>
</dbReference>
<name>A0A2U1MRN5_ARTAN</name>
<evidence type="ECO:0000313" key="2">
    <source>
        <dbReference type="Proteomes" id="UP000245207"/>
    </source>
</evidence>
<dbReference type="OrthoDB" id="10252102at2759"/>
<dbReference type="Pfam" id="PF04628">
    <property type="entry name" value="Sedlin_N"/>
    <property type="match status" value="1"/>
</dbReference>
<dbReference type="Gene3D" id="3.30.450.70">
    <property type="match status" value="1"/>
</dbReference>
<protein>
    <submittedName>
        <fullName evidence="1">Trafficking protein particle complex subunit 2</fullName>
    </submittedName>
</protein>
<gene>
    <name evidence="1" type="ORF">CTI12_AA348800</name>
</gene>
<dbReference type="GO" id="GO:0006888">
    <property type="term" value="P:endoplasmic reticulum to Golgi vesicle-mediated transport"/>
    <property type="evidence" value="ECO:0007669"/>
    <property type="project" value="InterPro"/>
</dbReference>
<evidence type="ECO:0000313" key="1">
    <source>
        <dbReference type="EMBL" id="PWA63931.1"/>
    </source>
</evidence>
<dbReference type="GO" id="GO:0005737">
    <property type="term" value="C:cytoplasm"/>
    <property type="evidence" value="ECO:0007669"/>
    <property type="project" value="GOC"/>
</dbReference>
<organism evidence="1 2">
    <name type="scientific">Artemisia annua</name>
    <name type="common">Sweet wormwood</name>
    <dbReference type="NCBI Taxonomy" id="35608"/>
    <lineage>
        <taxon>Eukaryota</taxon>
        <taxon>Viridiplantae</taxon>
        <taxon>Streptophyta</taxon>
        <taxon>Embryophyta</taxon>
        <taxon>Tracheophyta</taxon>
        <taxon>Spermatophyta</taxon>
        <taxon>Magnoliopsida</taxon>
        <taxon>eudicotyledons</taxon>
        <taxon>Gunneridae</taxon>
        <taxon>Pentapetalae</taxon>
        <taxon>asterids</taxon>
        <taxon>campanulids</taxon>
        <taxon>Asterales</taxon>
        <taxon>Asteraceae</taxon>
        <taxon>Asteroideae</taxon>
        <taxon>Anthemideae</taxon>
        <taxon>Artemisiinae</taxon>
        <taxon>Artemisia</taxon>
    </lineage>
</organism>
<dbReference type="STRING" id="35608.A0A2U1MRN5"/>
<proteinExistence type="predicted"/>
<keyword evidence="2" id="KW-1185">Reference proteome</keyword>
<dbReference type="SUPFAM" id="SSF64356">
    <property type="entry name" value="SNARE-like"/>
    <property type="match status" value="1"/>
</dbReference>
<dbReference type="AlphaFoldDB" id="A0A2U1MRN5"/>
<dbReference type="PANTHER" id="PTHR12403">
    <property type="entry name" value="TRAFFICKING PROTEIN PARTICLE COMPLEX SUBUNIT 2"/>
    <property type="match status" value="1"/>
</dbReference>
<dbReference type="InterPro" id="IPR006722">
    <property type="entry name" value="Sedlin"/>
</dbReference>
<dbReference type="InterPro" id="IPR011012">
    <property type="entry name" value="Longin-like_dom_sf"/>
</dbReference>
<sequence length="255" mass="28999">MASTACFMIISKNDIPIYEAEVGTAPKKEEAAHQHQFILHAALDIVQDLAWTTSAMFLKGIDRFNDLVVSVYVTAAVHTRLMLLHDSRNDDGIKSFFQEILLNPLYLPGSRVTSSHFDTKVRALARRCIDWLNRVRQLPRLKQRIVSVQRMQPVSKLHQLRPQHYSEMPHQQTSLSHHQSSLLSYCCHSANCSRQATHPTGTASLHTNDALILYSISSFTLPFNSSRFAYLKSPSDPRDAIYYPSNYCLSPTRNQ</sequence>
<dbReference type="Proteomes" id="UP000245207">
    <property type="component" value="Unassembled WGS sequence"/>
</dbReference>